<protein>
    <submittedName>
        <fullName evidence="1">Uncharacterized protein</fullName>
    </submittedName>
</protein>
<evidence type="ECO:0000313" key="1">
    <source>
        <dbReference type="EMBL" id="KOX71293.1"/>
    </source>
</evidence>
<gene>
    <name evidence="1" type="ORF">WN51_04397</name>
</gene>
<name>A0A0M8ZWY5_9HYME</name>
<dbReference type="AlphaFoldDB" id="A0A0M8ZWY5"/>
<sequence length="284" mass="33316">MSDNPNKFAVAENLDKSKFGQSTGQTESRSNSPERLFYGFAVIIVLTKRSYTFDITTVILARNVSVILDRRDSSFEIDFYLLAKGKGKEKRDEKIKRRKKRCLIVRPSEALRRNNTTDFEIPEKLSNPNYHWHFQNLENQKQIVETSNSPKRLGTPRNLRGYIEKSERKKSITVRKRIWVSTIVALTNDELRNDLENSMYLKRIGRKAHLSINQAKQMINLLLLNNHTNEFKKKATNYCVRLGRSLWSAINCQRKWLRDVEMISNLHSYAYCHSKVHGHYFNSM</sequence>
<dbReference type="Proteomes" id="UP000053105">
    <property type="component" value="Unassembled WGS sequence"/>
</dbReference>
<organism evidence="1 2">
    <name type="scientific">Melipona quadrifasciata</name>
    <dbReference type="NCBI Taxonomy" id="166423"/>
    <lineage>
        <taxon>Eukaryota</taxon>
        <taxon>Metazoa</taxon>
        <taxon>Ecdysozoa</taxon>
        <taxon>Arthropoda</taxon>
        <taxon>Hexapoda</taxon>
        <taxon>Insecta</taxon>
        <taxon>Pterygota</taxon>
        <taxon>Neoptera</taxon>
        <taxon>Endopterygota</taxon>
        <taxon>Hymenoptera</taxon>
        <taxon>Apocrita</taxon>
        <taxon>Aculeata</taxon>
        <taxon>Apoidea</taxon>
        <taxon>Anthophila</taxon>
        <taxon>Apidae</taxon>
        <taxon>Melipona</taxon>
    </lineage>
</organism>
<keyword evidence="2" id="KW-1185">Reference proteome</keyword>
<accession>A0A0M8ZWY5</accession>
<dbReference type="EMBL" id="KQ435843">
    <property type="protein sequence ID" value="KOX71293.1"/>
    <property type="molecule type" value="Genomic_DNA"/>
</dbReference>
<evidence type="ECO:0000313" key="2">
    <source>
        <dbReference type="Proteomes" id="UP000053105"/>
    </source>
</evidence>
<reference evidence="1 2" key="1">
    <citation type="submission" date="2015-07" db="EMBL/GenBank/DDBJ databases">
        <title>The genome of Melipona quadrifasciata.</title>
        <authorList>
            <person name="Pan H."/>
            <person name="Kapheim K."/>
        </authorList>
    </citation>
    <scope>NUCLEOTIDE SEQUENCE [LARGE SCALE GENOMIC DNA]</scope>
    <source>
        <strain evidence="1">0111107301</strain>
        <tissue evidence="1">Whole body</tissue>
    </source>
</reference>
<proteinExistence type="predicted"/>